<sequence length="42" mass="4827">MMLLIGFDRVSPSFTVIDVTTELSGPRLTSYRSEIYFQLIDN</sequence>
<protein>
    <submittedName>
        <fullName evidence="1">Uncharacterized protein</fullName>
    </submittedName>
</protein>
<proteinExistence type="predicted"/>
<gene>
    <name evidence="1" type="ORF">SMRZ_LOCUS613</name>
</gene>
<name>A0A3P7Z6Z3_9TREM</name>
<keyword evidence="2" id="KW-1185">Reference proteome</keyword>
<reference evidence="1 2" key="1">
    <citation type="submission" date="2018-11" db="EMBL/GenBank/DDBJ databases">
        <authorList>
            <consortium name="Pathogen Informatics"/>
        </authorList>
    </citation>
    <scope>NUCLEOTIDE SEQUENCE [LARGE SCALE GENOMIC DNA]</scope>
    <source>
        <strain evidence="1 2">Zambia</strain>
    </source>
</reference>
<dbReference type="AlphaFoldDB" id="A0A3P7Z6Z3"/>
<dbReference type="EMBL" id="UZAI01000115">
    <property type="protein sequence ID" value="VDO48748.1"/>
    <property type="molecule type" value="Genomic_DNA"/>
</dbReference>
<accession>A0A3P7Z6Z3</accession>
<evidence type="ECO:0000313" key="2">
    <source>
        <dbReference type="Proteomes" id="UP000277204"/>
    </source>
</evidence>
<organism evidence="1 2">
    <name type="scientific">Schistosoma margrebowiei</name>
    <dbReference type="NCBI Taxonomy" id="48269"/>
    <lineage>
        <taxon>Eukaryota</taxon>
        <taxon>Metazoa</taxon>
        <taxon>Spiralia</taxon>
        <taxon>Lophotrochozoa</taxon>
        <taxon>Platyhelminthes</taxon>
        <taxon>Trematoda</taxon>
        <taxon>Digenea</taxon>
        <taxon>Strigeidida</taxon>
        <taxon>Schistosomatoidea</taxon>
        <taxon>Schistosomatidae</taxon>
        <taxon>Schistosoma</taxon>
    </lineage>
</organism>
<dbReference type="Proteomes" id="UP000277204">
    <property type="component" value="Unassembled WGS sequence"/>
</dbReference>
<evidence type="ECO:0000313" key="1">
    <source>
        <dbReference type="EMBL" id="VDO48748.1"/>
    </source>
</evidence>